<dbReference type="Proteomes" id="UP000191820">
    <property type="component" value="Chromosome"/>
</dbReference>
<dbReference type="InterPro" id="IPR000160">
    <property type="entry name" value="GGDEF_dom"/>
</dbReference>
<evidence type="ECO:0000313" key="7">
    <source>
        <dbReference type="Proteomes" id="UP000191820"/>
    </source>
</evidence>
<dbReference type="CDD" id="cd01948">
    <property type="entry name" value="EAL"/>
    <property type="match status" value="1"/>
</dbReference>
<dbReference type="PROSITE" id="PS50113">
    <property type="entry name" value="PAC"/>
    <property type="match status" value="2"/>
</dbReference>
<dbReference type="EMBL" id="CP020472">
    <property type="protein sequence ID" value="ARD20761.1"/>
    <property type="molecule type" value="Genomic_DNA"/>
</dbReference>
<dbReference type="SUPFAM" id="SSF55073">
    <property type="entry name" value="Nucleotide cyclase"/>
    <property type="match status" value="1"/>
</dbReference>
<accession>A0ABM6JGF7</accession>
<dbReference type="Gene3D" id="3.30.450.20">
    <property type="entry name" value="PAS domain"/>
    <property type="match status" value="2"/>
</dbReference>
<dbReference type="Gene3D" id="3.30.70.270">
    <property type="match status" value="1"/>
</dbReference>
<dbReference type="SMART" id="SM00086">
    <property type="entry name" value="PAC"/>
    <property type="match status" value="2"/>
</dbReference>
<dbReference type="SMART" id="SM00091">
    <property type="entry name" value="PAS"/>
    <property type="match status" value="1"/>
</dbReference>
<dbReference type="Pfam" id="PF13426">
    <property type="entry name" value="PAS_9"/>
    <property type="match status" value="1"/>
</dbReference>
<dbReference type="InterPro" id="IPR000700">
    <property type="entry name" value="PAS-assoc_C"/>
</dbReference>
<dbReference type="NCBIfam" id="TIGR00254">
    <property type="entry name" value="GGDEF"/>
    <property type="match status" value="1"/>
</dbReference>
<dbReference type="InterPro" id="IPR000014">
    <property type="entry name" value="PAS"/>
</dbReference>
<dbReference type="SUPFAM" id="SSF141868">
    <property type="entry name" value="EAL domain-like"/>
    <property type="match status" value="1"/>
</dbReference>
<feature type="domain" description="EAL" evidence="4">
    <location>
        <begin position="1222"/>
        <end position="1477"/>
    </location>
</feature>
<dbReference type="NCBIfam" id="TIGR00229">
    <property type="entry name" value="sensory_box"/>
    <property type="match status" value="1"/>
</dbReference>
<feature type="domain" description="PAS" evidence="2">
    <location>
        <begin position="926"/>
        <end position="999"/>
    </location>
</feature>
<dbReference type="PROSITE" id="PS50883">
    <property type="entry name" value="EAL"/>
    <property type="match status" value="1"/>
</dbReference>
<dbReference type="SUPFAM" id="SSF55785">
    <property type="entry name" value="PYP-like sensor domain (PAS domain)"/>
    <property type="match status" value="2"/>
</dbReference>
<reference evidence="6 7" key="1">
    <citation type="submission" date="2017-03" db="EMBL/GenBank/DDBJ databases">
        <title>Genome sequencing of Shewanella japonica KCTC 22435.</title>
        <authorList>
            <person name="Kim K.M."/>
        </authorList>
    </citation>
    <scope>NUCLEOTIDE SEQUENCE [LARGE SCALE GENOMIC DNA]</scope>
    <source>
        <strain evidence="6 7">KCTC 22435</strain>
    </source>
</reference>
<evidence type="ECO:0000259" key="2">
    <source>
        <dbReference type="PROSITE" id="PS50112"/>
    </source>
</evidence>
<dbReference type="CDD" id="cd01949">
    <property type="entry name" value="GGDEF"/>
    <property type="match status" value="1"/>
</dbReference>
<dbReference type="InterPro" id="IPR001633">
    <property type="entry name" value="EAL_dom"/>
</dbReference>
<dbReference type="SUPFAM" id="SSF63829">
    <property type="entry name" value="Calcium-dependent phosphotriesterase"/>
    <property type="match status" value="1"/>
</dbReference>
<feature type="domain" description="GGDEF" evidence="5">
    <location>
        <begin position="1080"/>
        <end position="1213"/>
    </location>
</feature>
<dbReference type="PROSITE" id="PS50887">
    <property type="entry name" value="GGDEF"/>
    <property type="match status" value="1"/>
</dbReference>
<feature type="signal peptide" evidence="1">
    <location>
        <begin position="1"/>
        <end position="24"/>
    </location>
</feature>
<dbReference type="CDD" id="cd00130">
    <property type="entry name" value="PAS"/>
    <property type="match status" value="1"/>
</dbReference>
<dbReference type="Pfam" id="PF00563">
    <property type="entry name" value="EAL"/>
    <property type="match status" value="1"/>
</dbReference>
<dbReference type="SMART" id="SM00267">
    <property type="entry name" value="GGDEF"/>
    <property type="match status" value="1"/>
</dbReference>
<feature type="domain" description="PAC" evidence="3">
    <location>
        <begin position="996"/>
        <end position="1048"/>
    </location>
</feature>
<dbReference type="InterPro" id="IPR013655">
    <property type="entry name" value="PAS_fold_3"/>
</dbReference>
<dbReference type="Gene3D" id="2.60.40.10">
    <property type="entry name" value="Immunoglobulins"/>
    <property type="match status" value="1"/>
</dbReference>
<proteinExistence type="predicted"/>
<feature type="chain" id="PRO_5045278681" evidence="1">
    <location>
        <begin position="25"/>
        <end position="1480"/>
    </location>
</feature>
<dbReference type="PANTHER" id="PTHR44757:SF2">
    <property type="entry name" value="BIOFILM ARCHITECTURE MAINTENANCE PROTEIN MBAA"/>
    <property type="match status" value="1"/>
</dbReference>
<evidence type="ECO:0000259" key="5">
    <source>
        <dbReference type="PROSITE" id="PS50887"/>
    </source>
</evidence>
<organism evidence="6 7">
    <name type="scientific">Shewanella japonica</name>
    <dbReference type="NCBI Taxonomy" id="93973"/>
    <lineage>
        <taxon>Bacteria</taxon>
        <taxon>Pseudomonadati</taxon>
        <taxon>Pseudomonadota</taxon>
        <taxon>Gammaproteobacteria</taxon>
        <taxon>Alteromonadales</taxon>
        <taxon>Shewanellaceae</taxon>
        <taxon>Shewanella</taxon>
    </lineage>
</organism>
<dbReference type="Pfam" id="PF08447">
    <property type="entry name" value="PAS_3"/>
    <property type="match status" value="1"/>
</dbReference>
<gene>
    <name evidence="6" type="ORF">SJ2017_0417</name>
</gene>
<dbReference type="InterPro" id="IPR035919">
    <property type="entry name" value="EAL_sf"/>
</dbReference>
<dbReference type="InterPro" id="IPR052155">
    <property type="entry name" value="Biofilm_reg_signaling"/>
</dbReference>
<dbReference type="SMART" id="SM00052">
    <property type="entry name" value="EAL"/>
    <property type="match status" value="1"/>
</dbReference>
<dbReference type="InterPro" id="IPR029787">
    <property type="entry name" value="Nucleotide_cyclase"/>
</dbReference>
<sequence>MINRVKQFLSFIFLTILFCNQASAVNVVQRLFNAQDGLINYSINDITFDDYGYVWLATQQGLYRVSSSAIRRIDQPNSADALSYQNIKLLIKVGKNHLLLNSNFSLTLYDISTNQFSDLLIDSPDSFYNDPISGYTRLANGSVVLLTNAGRVLLLDNESLQLTLLHSLDENVAWNSIHQWADNTFLYSNSLAIELRDAQGALLSQIDWDIKNTFIRGLFIDSKDDIWVYSNKGLFLVDIDKKTINRMAIAPFNIHQLVEDKQGSLWMSTTSGLFSWQPHTDEIKSYKEELKRDADIDYIDDVAVDQHGLIWLGGSGEGLALLALKPDFLLDYFNKASKYKLVDEMIWSVFAQDDKLWLGGDGGLNIVDKQAVASSLHLPNGFQASDSVYSLSELESQYVSLATTNGVFVYDKDTNNEVDFSTFAPNSDSLRGSQLFTSYNDPLIDGRTWWGTFDKVHYWQPGLTDIKQISIFNEGERNTRTSISSVYRDDENTLWVGGDKYLGYLTNQNQLNSLSDILVREYPNASVNNINQVDDDTLWLGTYQEGLLRFNTKTHDIESMNKLWGLDCSTVYFIQQTDRYNLIGCESILIRHDPLKDVVDVFSVNDGFTASEFNEAASFYDPKAGLYIGSPDGAMLVDVDKLEHRSQSHDISLESISVFYDDQTELYLLPDSFNTVRPDAKLISFQMTTFDYIDTAPISIKYRLVLDGSAKKPNYILLEGQTQVNIADLNAGVYTLELLHKQQGIWSTEPFQFQFKVNEYWWASQWFKMLVLLIVLLTAFTSVVLRQKQVRRVLKINTALRESEDKLRQSLRGSDSDLWEWNSHSNSILFENKAGILGAKSQLSYLVPDLPIIDEDKEGVTRHWMDLLKGKQDSIDIEFRYTRAAGILGWLRIRGRAVKVNDETGQVEKVAGIYTEVTEQRELQSEIDLLAKAFENTSEGMLILDAKKHIKVINAAANNLVGAEEEQLIGQPFESLLHKSNPENDIDVLKLVEGIWNGELTFIRQPNDKFPVWANISVMTDKHQVIQHYVVVFSDITLRKQNELNLRNLANNDVLTGLSNRSMFNRQLARITSGAHNANERLALLFLDLDRFKHVNDSYGHSMGDALLVEAAKRIQRSVGSEHLVCRFGGDEFVILLRKVESIDEINLVAEKVLKQIAAPFRLFSREFFVSTSIGISMWPEDTLDPETLIKNADLAMYHAKEEGRGNFQYYSAERNAEAQYHLWIESELRKAIENNELQLYYQPQIDILRGDKFIGMEALIRWQHPEKGFIRPDVFIKVAESCGLIIDIDRWVLRQACTDGARWHALHDEHFQLSVNVSAVQFRQVDFIDSLKTMLADTGMPPQCLAVEITEGVLMKELQVANAHLAQLKALGIEVAIDDFGTGYSSLAYLRNFEVNTLKIDRSFLIDIVNNEADQAIVSSIIELARNLKLHVVAEGIESYDQMEQVFSRGCYIIQGYYFAKPMPREAFDAFIGISKADS</sequence>
<keyword evidence="1" id="KW-0732">Signal</keyword>
<dbReference type="InterPro" id="IPR015943">
    <property type="entry name" value="WD40/YVTN_repeat-like_dom_sf"/>
</dbReference>
<dbReference type="Pfam" id="PF00990">
    <property type="entry name" value="GGDEF"/>
    <property type="match status" value="1"/>
</dbReference>
<dbReference type="InterPro" id="IPR043128">
    <property type="entry name" value="Rev_trsase/Diguanyl_cyclase"/>
</dbReference>
<dbReference type="RefSeq" id="WP_080914723.1">
    <property type="nucleotide sequence ID" value="NZ_CP020472.1"/>
</dbReference>
<evidence type="ECO:0000313" key="6">
    <source>
        <dbReference type="EMBL" id="ARD20761.1"/>
    </source>
</evidence>
<dbReference type="PANTHER" id="PTHR44757">
    <property type="entry name" value="DIGUANYLATE CYCLASE DGCP"/>
    <property type="match status" value="1"/>
</dbReference>
<evidence type="ECO:0000259" key="3">
    <source>
        <dbReference type="PROSITE" id="PS50113"/>
    </source>
</evidence>
<dbReference type="PROSITE" id="PS50112">
    <property type="entry name" value="PAS"/>
    <property type="match status" value="1"/>
</dbReference>
<protein>
    <submittedName>
        <fullName evidence="6">Diguanylate cyclase</fullName>
    </submittedName>
</protein>
<dbReference type="InterPro" id="IPR001610">
    <property type="entry name" value="PAC"/>
</dbReference>
<dbReference type="Gene3D" id="2.130.10.10">
    <property type="entry name" value="YVTN repeat-like/Quinoprotein amine dehydrogenase"/>
    <property type="match status" value="3"/>
</dbReference>
<dbReference type="Gene3D" id="3.20.20.450">
    <property type="entry name" value="EAL domain"/>
    <property type="match status" value="1"/>
</dbReference>
<feature type="domain" description="PAC" evidence="3">
    <location>
        <begin position="875"/>
        <end position="929"/>
    </location>
</feature>
<evidence type="ECO:0000259" key="4">
    <source>
        <dbReference type="PROSITE" id="PS50883"/>
    </source>
</evidence>
<evidence type="ECO:0000256" key="1">
    <source>
        <dbReference type="SAM" id="SignalP"/>
    </source>
</evidence>
<dbReference type="InterPro" id="IPR013783">
    <property type="entry name" value="Ig-like_fold"/>
</dbReference>
<keyword evidence="7" id="KW-1185">Reference proteome</keyword>
<dbReference type="InterPro" id="IPR035965">
    <property type="entry name" value="PAS-like_dom_sf"/>
</dbReference>
<name>A0ABM6JGF7_9GAMM</name>